<dbReference type="EMBL" id="CP095362">
    <property type="protein sequence ID" value="XAG66957.1"/>
    <property type="molecule type" value="Genomic_DNA"/>
</dbReference>
<gene>
    <name evidence="4" type="ORF">MRM81_08070</name>
</gene>
<dbReference type="InterPro" id="IPR014262">
    <property type="entry name" value="HAF_rpt"/>
</dbReference>
<accession>A0AAU6TYL6</accession>
<feature type="signal peptide" evidence="2">
    <location>
        <begin position="1"/>
        <end position="25"/>
    </location>
</feature>
<feature type="region of interest" description="Disordered" evidence="1">
    <location>
        <begin position="355"/>
        <end position="383"/>
    </location>
</feature>
<dbReference type="PROSITE" id="PS51208">
    <property type="entry name" value="AUTOTRANSPORTER"/>
    <property type="match status" value="1"/>
</dbReference>
<dbReference type="Gene3D" id="2.40.128.130">
    <property type="entry name" value="Autotransporter beta-domain"/>
    <property type="match status" value="1"/>
</dbReference>
<dbReference type="NCBIfam" id="TIGR02913">
    <property type="entry name" value="HAF_rpt"/>
    <property type="match status" value="2"/>
</dbReference>
<sequence>MAYAHKKHFNKTLLALLLTSQSTLAFSAMDYEVSKIKNIGQSAAISADGRVIAGTYEISNDNYRPFIIIDGNAVDLSKYAAGNNSIYVSGLSADGNIATGYIVDENNKSDSKMYIYDTNTDTVNIPDQQAFASVASLGISGDGKTVIGIADEKAFRFSGQDGITLLDPSETATSTANGVNYDGSVIVGRYISGSGQAFKYTGDKGMVSLGTLREGNAGQSGANAVSADGLVTAGWSNISEYETHAMSHTDKDGMRDLGTLKKDNSGYSSASSVSRDGQFIVGSSDNEDDIARGFVYVSGEKKMYELKPIQGSFEGESSAEAISADGKVVAGYVQNDNNETSAVLWKLDYKPPMTPLEPSKPVDPSEPLTPLEPSEPVDPAEPVKPIKPILPLTPVDPADTGSITVSDPIDIIKTRNTVTKLANSSYQVLDLYQTALYNLAESRCQMGDDNYCAGLFTQYDNVHQNSRVATGVFGSFRLPAENWTLGASLNFAVNTRLADGYDTRGNNHPGVGAWLRYQENKDNSGFNSELSAAFLQQGLEITRQAQRGTETGKGNSDIKGYYVKFTTGYGITVSENTLVTPLAAIKYHNVTRAGYTESNGIDFPATYGRTGNKNLDLQLGVDLKHQFNKSTELDAGIGADIKLSHKRDAFTGHIQYVNDADYIYDRGNSQSIKPYARAGVNYFITENSTLRGDIGYHTTDYRNDGLQVGLSYSYHW</sequence>
<feature type="domain" description="Autotransporter" evidence="3">
    <location>
        <begin position="448"/>
        <end position="716"/>
    </location>
</feature>
<organism evidence="4">
    <name type="scientific">bacterium 19GA11TI05</name>
    <dbReference type="NCBI Taxonomy" id="2920688"/>
    <lineage>
        <taxon>Bacteria</taxon>
    </lineage>
</organism>
<evidence type="ECO:0000256" key="1">
    <source>
        <dbReference type="SAM" id="MobiDB-lite"/>
    </source>
</evidence>
<dbReference type="InterPro" id="IPR036709">
    <property type="entry name" value="Autotransporte_beta_dom_sf"/>
</dbReference>
<dbReference type="Pfam" id="PF03797">
    <property type="entry name" value="Autotransporter"/>
    <property type="match status" value="1"/>
</dbReference>
<protein>
    <submittedName>
        <fullName evidence="4">Autotransporter domain-containing protein</fullName>
    </submittedName>
</protein>
<evidence type="ECO:0000259" key="3">
    <source>
        <dbReference type="PROSITE" id="PS51208"/>
    </source>
</evidence>
<feature type="chain" id="PRO_5043817502" evidence="2">
    <location>
        <begin position="26"/>
        <end position="716"/>
    </location>
</feature>
<dbReference type="SUPFAM" id="SSF103515">
    <property type="entry name" value="Autotransporter"/>
    <property type="match status" value="1"/>
</dbReference>
<evidence type="ECO:0000313" key="4">
    <source>
        <dbReference type="EMBL" id="XAG66957.1"/>
    </source>
</evidence>
<feature type="compositionally biased region" description="Low complexity" evidence="1">
    <location>
        <begin position="365"/>
        <end position="374"/>
    </location>
</feature>
<dbReference type="AlphaFoldDB" id="A0AAU6TYL6"/>
<dbReference type="SUPFAM" id="SSF63829">
    <property type="entry name" value="Calcium-dependent phosphotriesterase"/>
    <property type="match status" value="1"/>
</dbReference>
<evidence type="ECO:0000256" key="2">
    <source>
        <dbReference type="SAM" id="SignalP"/>
    </source>
</evidence>
<keyword evidence="2" id="KW-0732">Signal</keyword>
<proteinExistence type="predicted"/>
<name>A0AAU6TYL6_UNCXX</name>
<reference evidence="4" key="1">
    <citation type="submission" date="2022-03" db="EMBL/GenBank/DDBJ databases">
        <title>Sea Food Isolates.</title>
        <authorList>
            <person name="Li c."/>
        </authorList>
    </citation>
    <scope>NUCLEOTIDE SEQUENCE</scope>
    <source>
        <strain evidence="4">19GA11TI05</strain>
    </source>
</reference>
<dbReference type="InterPro" id="IPR005546">
    <property type="entry name" value="Autotransporte_beta"/>
</dbReference>